<sequence length="157" mass="18366">MTCSNTSKKSSQEREDDHRISTSLELPKNKERNQEKTARQNSSQKSDMHNKSVAKNKCQYIEVDANVEQKQVKYLLECIKRIQRGKQKKINPEDYIIPFLDYNQELDDTKKKYSIAGPSSRMSQEPVFITLSDENEEDKKKANKKKAKSKKKHENQN</sequence>
<organism evidence="2 3">
    <name type="scientific">Glomus cerebriforme</name>
    <dbReference type="NCBI Taxonomy" id="658196"/>
    <lineage>
        <taxon>Eukaryota</taxon>
        <taxon>Fungi</taxon>
        <taxon>Fungi incertae sedis</taxon>
        <taxon>Mucoromycota</taxon>
        <taxon>Glomeromycotina</taxon>
        <taxon>Glomeromycetes</taxon>
        <taxon>Glomerales</taxon>
        <taxon>Glomeraceae</taxon>
        <taxon>Glomus</taxon>
    </lineage>
</organism>
<feature type="compositionally biased region" description="Basic residues" evidence="1">
    <location>
        <begin position="141"/>
        <end position="157"/>
    </location>
</feature>
<name>A0A397S9M3_9GLOM</name>
<dbReference type="Proteomes" id="UP000265703">
    <property type="component" value="Unassembled WGS sequence"/>
</dbReference>
<feature type="region of interest" description="Disordered" evidence="1">
    <location>
        <begin position="1"/>
        <end position="53"/>
    </location>
</feature>
<evidence type="ECO:0000313" key="2">
    <source>
        <dbReference type="EMBL" id="RIA82192.1"/>
    </source>
</evidence>
<evidence type="ECO:0000256" key="1">
    <source>
        <dbReference type="SAM" id="MobiDB-lite"/>
    </source>
</evidence>
<comment type="caution">
    <text evidence="2">The sequence shown here is derived from an EMBL/GenBank/DDBJ whole genome shotgun (WGS) entry which is preliminary data.</text>
</comment>
<dbReference type="EMBL" id="QKYT01000693">
    <property type="protein sequence ID" value="RIA82192.1"/>
    <property type="molecule type" value="Genomic_DNA"/>
</dbReference>
<accession>A0A397S9M3</accession>
<gene>
    <name evidence="2" type="ORF">C1645_835746</name>
</gene>
<reference evidence="2" key="1">
    <citation type="submission" date="2018-06" db="EMBL/GenBank/DDBJ databases">
        <title>Comparative genomics reveals the genomic features of Rhizophagus irregularis, R. cerebriforme, R. diaphanum and Gigaspora rosea, and their symbiotic lifestyle signature.</title>
        <authorList>
            <person name="Morin E."/>
            <person name="San Clemente H."/>
            <person name="Chen E.C.H."/>
            <person name="De La Providencia I."/>
            <person name="Hainaut M."/>
            <person name="Kuo A."/>
            <person name="Kohler A."/>
            <person name="Murat C."/>
            <person name="Tang N."/>
            <person name="Roy S."/>
            <person name="Loubradou J."/>
            <person name="Henrissat B."/>
            <person name="Grigoriev I.V."/>
            <person name="Corradi N."/>
            <person name="Roux C."/>
            <person name="Martin F.M."/>
        </authorList>
    </citation>
    <scope>NUCLEOTIDE SEQUENCE [LARGE SCALE GENOMIC DNA]</scope>
    <source>
        <strain evidence="2">DAOM 227022</strain>
    </source>
</reference>
<feature type="region of interest" description="Disordered" evidence="1">
    <location>
        <begin position="114"/>
        <end position="157"/>
    </location>
</feature>
<keyword evidence="3" id="KW-1185">Reference proteome</keyword>
<evidence type="ECO:0000313" key="3">
    <source>
        <dbReference type="Proteomes" id="UP000265703"/>
    </source>
</evidence>
<feature type="compositionally biased region" description="Basic and acidic residues" evidence="1">
    <location>
        <begin position="10"/>
        <end position="20"/>
    </location>
</feature>
<proteinExistence type="predicted"/>
<dbReference type="OrthoDB" id="2494737at2759"/>
<dbReference type="AlphaFoldDB" id="A0A397S9M3"/>
<feature type="compositionally biased region" description="Basic and acidic residues" evidence="1">
    <location>
        <begin position="27"/>
        <end position="38"/>
    </location>
</feature>
<protein>
    <submittedName>
        <fullName evidence="2">Uncharacterized protein</fullName>
    </submittedName>
</protein>